<dbReference type="InterPro" id="IPR044432">
    <property type="entry name" value="Set10/Efm1_SET"/>
</dbReference>
<dbReference type="GO" id="GO:0005634">
    <property type="term" value="C:nucleus"/>
    <property type="evidence" value="ECO:0007669"/>
    <property type="project" value="TreeGrafter"/>
</dbReference>
<organism evidence="1 2">
    <name type="scientific">Apiosordaria backusii</name>
    <dbReference type="NCBI Taxonomy" id="314023"/>
    <lineage>
        <taxon>Eukaryota</taxon>
        <taxon>Fungi</taxon>
        <taxon>Dikarya</taxon>
        <taxon>Ascomycota</taxon>
        <taxon>Pezizomycotina</taxon>
        <taxon>Sordariomycetes</taxon>
        <taxon>Sordariomycetidae</taxon>
        <taxon>Sordariales</taxon>
        <taxon>Lasiosphaeriaceae</taxon>
        <taxon>Apiosordaria</taxon>
    </lineage>
</organism>
<reference evidence="1" key="1">
    <citation type="submission" date="2023-06" db="EMBL/GenBank/DDBJ databases">
        <title>Genome-scale phylogeny and comparative genomics of the fungal order Sordariales.</title>
        <authorList>
            <consortium name="Lawrence Berkeley National Laboratory"/>
            <person name="Hensen N."/>
            <person name="Bonometti L."/>
            <person name="Westerberg I."/>
            <person name="Brannstrom I.O."/>
            <person name="Guillou S."/>
            <person name="Cros-Aarteil S."/>
            <person name="Calhoun S."/>
            <person name="Haridas S."/>
            <person name="Kuo A."/>
            <person name="Mondo S."/>
            <person name="Pangilinan J."/>
            <person name="Riley R."/>
            <person name="Labutti K."/>
            <person name="Andreopoulos B."/>
            <person name="Lipzen A."/>
            <person name="Chen C."/>
            <person name="Yanf M."/>
            <person name="Daum C."/>
            <person name="Ng V."/>
            <person name="Clum A."/>
            <person name="Steindorff A."/>
            <person name="Ohm R."/>
            <person name="Martin F."/>
            <person name="Silar P."/>
            <person name="Natvig D."/>
            <person name="Lalanne C."/>
            <person name="Gautier V."/>
            <person name="Ament-Velasquez S.L."/>
            <person name="Kruys A."/>
            <person name="Hutchinson M.I."/>
            <person name="Powell A.J."/>
            <person name="Barry K."/>
            <person name="Miller A.N."/>
            <person name="Grigoriev I.V."/>
            <person name="Debuchy R."/>
            <person name="Gladieux P."/>
            <person name="Thoren M.H."/>
            <person name="Johannesson H."/>
        </authorList>
    </citation>
    <scope>NUCLEOTIDE SEQUENCE</scope>
    <source>
        <strain evidence="1">CBS 540.89</strain>
    </source>
</reference>
<dbReference type="Proteomes" id="UP001172159">
    <property type="component" value="Unassembled WGS sequence"/>
</dbReference>
<dbReference type="GO" id="GO:0016279">
    <property type="term" value="F:protein-lysine N-methyltransferase activity"/>
    <property type="evidence" value="ECO:0007669"/>
    <property type="project" value="InterPro"/>
</dbReference>
<proteinExistence type="predicted"/>
<comment type="caution">
    <text evidence="1">The sequence shown here is derived from an EMBL/GenBank/DDBJ whole genome shotgun (WGS) entry which is preliminary data.</text>
</comment>
<dbReference type="SUPFAM" id="SSF82199">
    <property type="entry name" value="SET domain"/>
    <property type="match status" value="1"/>
</dbReference>
<dbReference type="PANTHER" id="PTHR13271:SF146">
    <property type="entry name" value="SET DOMAIN-CONTAINING PROTEIN"/>
    <property type="match status" value="1"/>
</dbReference>
<evidence type="ECO:0008006" key="3">
    <source>
        <dbReference type="Google" id="ProtNLM"/>
    </source>
</evidence>
<dbReference type="InterPro" id="IPR050600">
    <property type="entry name" value="SETD3_SETD6_MTase"/>
</dbReference>
<keyword evidence="2" id="KW-1185">Reference proteome</keyword>
<name>A0AA40EDL2_9PEZI</name>
<accession>A0AA40EDL2</accession>
<sequence>MKEADHSRFENLRQWAESHGATLNPSLEIYEDDITGYSLRVKPSANERLAPGFCAVSCHVAITLSYVNSLIDGPIDNSARHHEQGPAFPSQFMSSNPPHVIGRFFLVKEYLKGKDSYWWPYISTLPQPDRLNTWALPAVWPEDDIECLEETNAHVAVCEIQANIKKEYKHARKILKEEDFPGWQEYTQLLYKWAFCIFTSRSFRPSLILSQKTQDYVLSITPPGTKIDDFSILQPLLDTANHDLTSKYQWNLETSGTCQLICNNSYQPGQQVYNNYGLKSNSELLLGYGFILPATNNLHNDYVHVKSRRQPSTLQKNDTQDFLISLRPFSDPSSVTGRSRVHSHQDARLNSLPGLSRIEPGLIRDLASAVATSPDELVLLQHWAQGTVEHIPSELGELLERVQQTLGAKVQFDYQRFQSTEIESADNENQELAVRYRNQYEAVLETAMDELSRALVPNHLEKVVKGEQ</sequence>
<dbReference type="EMBL" id="JAUKTV010000006">
    <property type="protein sequence ID" value="KAK0736040.1"/>
    <property type="molecule type" value="Genomic_DNA"/>
</dbReference>
<evidence type="ECO:0000313" key="2">
    <source>
        <dbReference type="Proteomes" id="UP001172159"/>
    </source>
</evidence>
<dbReference type="PANTHER" id="PTHR13271">
    <property type="entry name" value="UNCHARACTERIZED PUTATIVE METHYLTRANSFERASE"/>
    <property type="match status" value="1"/>
</dbReference>
<dbReference type="InterPro" id="IPR046341">
    <property type="entry name" value="SET_dom_sf"/>
</dbReference>
<evidence type="ECO:0000313" key="1">
    <source>
        <dbReference type="EMBL" id="KAK0736040.1"/>
    </source>
</evidence>
<gene>
    <name evidence="1" type="ORF">B0T21DRAFT_366177</name>
</gene>
<protein>
    <recommendedName>
        <fullName evidence="3">SET domain-containing protein</fullName>
    </recommendedName>
</protein>
<dbReference type="AlphaFoldDB" id="A0AA40EDL2"/>
<dbReference type="CDD" id="cd19180">
    <property type="entry name" value="SET_SpSET10-like"/>
    <property type="match status" value="1"/>
</dbReference>
<dbReference type="Gene3D" id="3.90.1410.10">
    <property type="entry name" value="set domain protein methyltransferase, domain 1"/>
    <property type="match status" value="1"/>
</dbReference>